<evidence type="ECO:0000256" key="3">
    <source>
        <dbReference type="ARBA" id="ARBA00022692"/>
    </source>
</evidence>
<dbReference type="InterPro" id="IPR001915">
    <property type="entry name" value="Peptidase_M48"/>
</dbReference>
<evidence type="ECO:0000313" key="13">
    <source>
        <dbReference type="EMBL" id="SDO42797.1"/>
    </source>
</evidence>
<feature type="transmembrane region" description="Helical" evidence="11">
    <location>
        <begin position="124"/>
        <end position="141"/>
    </location>
</feature>
<keyword evidence="7 11" id="KW-1133">Transmembrane helix</keyword>
<comment type="similarity">
    <text evidence="10">Belongs to the peptidase M48 family.</text>
</comment>
<organism evidence="13 14">
    <name type="scientific">Nakamurella panacisegetis</name>
    <dbReference type="NCBI Taxonomy" id="1090615"/>
    <lineage>
        <taxon>Bacteria</taxon>
        <taxon>Bacillati</taxon>
        <taxon>Actinomycetota</taxon>
        <taxon>Actinomycetes</taxon>
        <taxon>Nakamurellales</taxon>
        <taxon>Nakamurellaceae</taxon>
        <taxon>Nakamurella</taxon>
    </lineage>
</organism>
<evidence type="ECO:0000256" key="8">
    <source>
        <dbReference type="ARBA" id="ARBA00023049"/>
    </source>
</evidence>
<evidence type="ECO:0000256" key="11">
    <source>
        <dbReference type="SAM" id="Phobius"/>
    </source>
</evidence>
<dbReference type="PANTHER" id="PTHR43221:SF2">
    <property type="entry name" value="PROTEASE HTPX HOMOLOG"/>
    <property type="match status" value="1"/>
</dbReference>
<proteinExistence type="inferred from homology"/>
<keyword evidence="9 11" id="KW-0472">Membrane</keyword>
<keyword evidence="2 10" id="KW-0645">Protease</keyword>
<reference evidence="13 14" key="1">
    <citation type="submission" date="2016-10" db="EMBL/GenBank/DDBJ databases">
        <authorList>
            <person name="de Groot N.N."/>
        </authorList>
    </citation>
    <scope>NUCLEOTIDE SEQUENCE [LARGE SCALE GENOMIC DNA]</scope>
    <source>
        <strain evidence="14">P4-7,KCTC 19426,CECT 7604</strain>
    </source>
</reference>
<evidence type="ECO:0000313" key="14">
    <source>
        <dbReference type="Proteomes" id="UP000198741"/>
    </source>
</evidence>
<comment type="cofactor">
    <cofactor evidence="10">
        <name>Zn(2+)</name>
        <dbReference type="ChEBI" id="CHEBI:29105"/>
    </cofactor>
    <text evidence="10">Binds 1 zinc ion per subunit.</text>
</comment>
<evidence type="ECO:0000256" key="6">
    <source>
        <dbReference type="ARBA" id="ARBA00022833"/>
    </source>
</evidence>
<evidence type="ECO:0000256" key="2">
    <source>
        <dbReference type="ARBA" id="ARBA00022670"/>
    </source>
</evidence>
<dbReference type="GO" id="GO:0046872">
    <property type="term" value="F:metal ion binding"/>
    <property type="evidence" value="ECO:0007669"/>
    <property type="project" value="UniProtKB-KW"/>
</dbReference>
<dbReference type="AlphaFoldDB" id="A0A1H0JGA9"/>
<dbReference type="Proteomes" id="UP000198741">
    <property type="component" value="Chromosome I"/>
</dbReference>
<feature type="domain" description="Peptidase M48" evidence="12">
    <location>
        <begin position="168"/>
        <end position="401"/>
    </location>
</feature>
<evidence type="ECO:0000259" key="12">
    <source>
        <dbReference type="Pfam" id="PF01435"/>
    </source>
</evidence>
<protein>
    <submittedName>
        <fullName evidence="13">Zn-dependent protease with chaperone function</fullName>
    </submittedName>
</protein>
<keyword evidence="5 10" id="KW-0378">Hydrolase</keyword>
<dbReference type="PANTHER" id="PTHR43221">
    <property type="entry name" value="PROTEASE HTPX"/>
    <property type="match status" value="1"/>
</dbReference>
<dbReference type="GO" id="GO:0006508">
    <property type="term" value="P:proteolysis"/>
    <property type="evidence" value="ECO:0007669"/>
    <property type="project" value="UniProtKB-KW"/>
</dbReference>
<dbReference type="CDD" id="cd07328">
    <property type="entry name" value="M48_Ste24p_like"/>
    <property type="match status" value="1"/>
</dbReference>
<dbReference type="Gene3D" id="3.30.2010.10">
    <property type="entry name" value="Metalloproteases ('zincins'), catalytic domain"/>
    <property type="match status" value="1"/>
</dbReference>
<evidence type="ECO:0000256" key="5">
    <source>
        <dbReference type="ARBA" id="ARBA00022801"/>
    </source>
</evidence>
<accession>A0A1H0JGA9</accession>
<keyword evidence="4" id="KW-0479">Metal-binding</keyword>
<dbReference type="STRING" id="1090615.SAMN04515671_0907"/>
<dbReference type="OrthoDB" id="7870694at2"/>
<keyword evidence="14" id="KW-1185">Reference proteome</keyword>
<sequence>MPDTATADICPMCGHAVVRARTGPSWCPECEWNLGAYDRGETSTGIGWQRPDGFQQRINRRIDRFQHRVSFRINQRESDRLRSDPPAGARRSPALIALLAISAVTVLIPLALLAGSVLLVKIDAPLPIVLGAVLVMLAVFLRPRFPRFPGTEGSRIHRATHPVLFGLIDDVAGRIGAPIPEIVAVDGQFNAFCMRVGARRTRVLNLGLPLWTALDADGRMALLGYELGHLINGDPDSRLLAQPALTTYRRLAYLCNPRRVVTGGRRRNGYGERLGSELASVFMWPVYQLTTLLDLGVHLLAMRSVRRAEYLADVYACRAGGTSGAVNLFTVLVLAGPLRTAIRTAALSNADPGEWHEAGSRTVAQKGADIRLWEQRSIRVDSGVLHSHPPAGLRLRMARSWPRLGLDPADRDELMLTIDRELGLQYQRVARDLRG</sequence>
<name>A0A1H0JGA9_9ACTN</name>
<keyword evidence="8 10" id="KW-0482">Metalloprotease</keyword>
<evidence type="ECO:0000256" key="9">
    <source>
        <dbReference type="ARBA" id="ARBA00023136"/>
    </source>
</evidence>
<dbReference type="Pfam" id="PF01435">
    <property type="entry name" value="Peptidase_M48"/>
    <property type="match status" value="1"/>
</dbReference>
<dbReference type="GO" id="GO:0004222">
    <property type="term" value="F:metalloendopeptidase activity"/>
    <property type="evidence" value="ECO:0007669"/>
    <property type="project" value="InterPro"/>
</dbReference>
<dbReference type="EMBL" id="LT629710">
    <property type="protein sequence ID" value="SDO42797.1"/>
    <property type="molecule type" value="Genomic_DNA"/>
</dbReference>
<keyword evidence="1" id="KW-1003">Cell membrane</keyword>
<feature type="transmembrane region" description="Helical" evidence="11">
    <location>
        <begin position="95"/>
        <end position="118"/>
    </location>
</feature>
<keyword evidence="3 11" id="KW-0812">Transmembrane</keyword>
<evidence type="ECO:0000256" key="7">
    <source>
        <dbReference type="ARBA" id="ARBA00022989"/>
    </source>
</evidence>
<evidence type="ECO:0000256" key="1">
    <source>
        <dbReference type="ARBA" id="ARBA00022475"/>
    </source>
</evidence>
<evidence type="ECO:0000256" key="4">
    <source>
        <dbReference type="ARBA" id="ARBA00022723"/>
    </source>
</evidence>
<dbReference type="RefSeq" id="WP_090474775.1">
    <property type="nucleotide sequence ID" value="NZ_LT629710.1"/>
</dbReference>
<evidence type="ECO:0000256" key="10">
    <source>
        <dbReference type="RuleBase" id="RU003983"/>
    </source>
</evidence>
<gene>
    <name evidence="13" type="ORF">SAMN04515671_0907</name>
</gene>
<keyword evidence="6 10" id="KW-0862">Zinc</keyword>
<dbReference type="InterPro" id="IPR050083">
    <property type="entry name" value="HtpX_protease"/>
</dbReference>